<reference evidence="2" key="2">
    <citation type="journal article" date="2021" name="Sci. Rep.">
        <title>The distribution of antibiotic resistance genes in chicken gut microbiota commensals.</title>
        <authorList>
            <person name="Juricova H."/>
            <person name="Matiasovicova J."/>
            <person name="Kubasova T."/>
            <person name="Cejkova D."/>
            <person name="Rychlik I."/>
        </authorList>
    </citation>
    <scope>NUCLEOTIDE SEQUENCE</scope>
    <source>
        <strain evidence="2">An824</strain>
    </source>
</reference>
<reference evidence="2" key="1">
    <citation type="submission" date="2020-08" db="EMBL/GenBank/DDBJ databases">
        <authorList>
            <person name="Cejkova D."/>
            <person name="Kubasova T."/>
            <person name="Jahodarova E."/>
            <person name="Rychlik I."/>
        </authorList>
    </citation>
    <scope>NUCLEOTIDE SEQUENCE</scope>
    <source>
        <strain evidence="2">An824</strain>
    </source>
</reference>
<evidence type="ECO:0000313" key="3">
    <source>
        <dbReference type="Proteomes" id="UP000706891"/>
    </source>
</evidence>
<dbReference type="RefSeq" id="WP_205105418.1">
    <property type="nucleotide sequence ID" value="NZ_JACJJG010000061.1"/>
</dbReference>
<feature type="chain" id="PRO_5037106966" evidence="1">
    <location>
        <begin position="23"/>
        <end position="75"/>
    </location>
</feature>
<proteinExistence type="predicted"/>
<accession>A0A938WU85</accession>
<gene>
    <name evidence="2" type="ORF">H6A34_10150</name>
</gene>
<protein>
    <submittedName>
        <fullName evidence="2">Uncharacterized protein</fullName>
    </submittedName>
</protein>
<sequence>MDKGRKLMITAAIMASLAPAMAQNEIKKDSVPNTKEVENRNVMLNASADNQPRQVSIGLPSELSATIYEDGTLVS</sequence>
<name>A0A938WU85_9BACT</name>
<dbReference type="AlphaFoldDB" id="A0A938WU85"/>
<dbReference type="Proteomes" id="UP000706891">
    <property type="component" value="Unassembled WGS sequence"/>
</dbReference>
<dbReference type="EMBL" id="JACJJG010000061">
    <property type="protein sequence ID" value="MBM6674234.1"/>
    <property type="molecule type" value="Genomic_DNA"/>
</dbReference>
<organism evidence="2 3">
    <name type="scientific">Marseilla massiliensis</name>
    <dbReference type="NCBI Taxonomy" id="1841864"/>
    <lineage>
        <taxon>Bacteria</taxon>
        <taxon>Pseudomonadati</taxon>
        <taxon>Bacteroidota</taxon>
        <taxon>Bacteroidia</taxon>
        <taxon>Bacteroidales</taxon>
        <taxon>Prevotellaceae</taxon>
        <taxon>Marseilla</taxon>
    </lineage>
</organism>
<evidence type="ECO:0000256" key="1">
    <source>
        <dbReference type="SAM" id="SignalP"/>
    </source>
</evidence>
<comment type="caution">
    <text evidence="2">The sequence shown here is derived from an EMBL/GenBank/DDBJ whole genome shotgun (WGS) entry which is preliminary data.</text>
</comment>
<evidence type="ECO:0000313" key="2">
    <source>
        <dbReference type="EMBL" id="MBM6674234.1"/>
    </source>
</evidence>
<keyword evidence="3" id="KW-1185">Reference proteome</keyword>
<feature type="signal peptide" evidence="1">
    <location>
        <begin position="1"/>
        <end position="22"/>
    </location>
</feature>
<keyword evidence="1" id="KW-0732">Signal</keyword>